<feature type="chain" id="PRO_5026201251" evidence="1">
    <location>
        <begin position="24"/>
        <end position="212"/>
    </location>
</feature>
<name>A0A6I6MHF3_9CAUL</name>
<feature type="domain" description="Thioredoxin" evidence="2">
    <location>
        <begin position="34"/>
        <end position="189"/>
    </location>
</feature>
<dbReference type="EMBL" id="CP047045">
    <property type="protein sequence ID" value="QGZ94280.1"/>
    <property type="molecule type" value="Genomic_DNA"/>
</dbReference>
<dbReference type="RefSeq" id="WP_158765229.1">
    <property type="nucleotide sequence ID" value="NZ_CP047045.1"/>
</dbReference>
<dbReference type="PROSITE" id="PS51318">
    <property type="entry name" value="TAT"/>
    <property type="match status" value="1"/>
</dbReference>
<dbReference type="InterPro" id="IPR047262">
    <property type="entry name" value="PRX-like1"/>
</dbReference>
<dbReference type="SUPFAM" id="SSF52833">
    <property type="entry name" value="Thioredoxin-like"/>
    <property type="match status" value="1"/>
</dbReference>
<evidence type="ECO:0000313" key="4">
    <source>
        <dbReference type="Proteomes" id="UP000431269"/>
    </source>
</evidence>
<evidence type="ECO:0000313" key="3">
    <source>
        <dbReference type="EMBL" id="QGZ94280.1"/>
    </source>
</evidence>
<dbReference type="CDD" id="cd02969">
    <property type="entry name" value="PRX_like1"/>
    <property type="match status" value="1"/>
</dbReference>
<keyword evidence="1" id="KW-0732">Signal</keyword>
<dbReference type="AlphaFoldDB" id="A0A6I6MHF3"/>
<evidence type="ECO:0000259" key="2">
    <source>
        <dbReference type="PROSITE" id="PS51352"/>
    </source>
</evidence>
<dbReference type="InterPro" id="IPR013766">
    <property type="entry name" value="Thioredoxin_domain"/>
</dbReference>
<dbReference type="PANTHER" id="PTHR43640">
    <property type="entry name" value="OS07G0260300 PROTEIN"/>
    <property type="match status" value="1"/>
</dbReference>
<dbReference type="InterPro" id="IPR036249">
    <property type="entry name" value="Thioredoxin-like_sf"/>
</dbReference>
<dbReference type="PROSITE" id="PS51352">
    <property type="entry name" value="THIOREDOXIN_2"/>
    <property type="match status" value="1"/>
</dbReference>
<dbReference type="Gene3D" id="3.40.30.10">
    <property type="entry name" value="Glutaredoxin"/>
    <property type="match status" value="1"/>
</dbReference>
<protein>
    <submittedName>
        <fullName evidence="3">AhpC/TSA family protein</fullName>
    </submittedName>
</protein>
<dbReference type="GO" id="GO:0016491">
    <property type="term" value="F:oxidoreductase activity"/>
    <property type="evidence" value="ECO:0007669"/>
    <property type="project" value="InterPro"/>
</dbReference>
<evidence type="ECO:0000256" key="1">
    <source>
        <dbReference type="SAM" id="SignalP"/>
    </source>
</evidence>
<dbReference type="Proteomes" id="UP000431269">
    <property type="component" value="Chromosome"/>
</dbReference>
<gene>
    <name evidence="3" type="ORF">DSM104635_01096</name>
</gene>
<dbReference type="InterPro" id="IPR013740">
    <property type="entry name" value="Redoxin"/>
</dbReference>
<dbReference type="InterPro" id="IPR006311">
    <property type="entry name" value="TAT_signal"/>
</dbReference>
<feature type="signal peptide" evidence="1">
    <location>
        <begin position="1"/>
        <end position="23"/>
    </location>
</feature>
<dbReference type="Pfam" id="PF08534">
    <property type="entry name" value="Redoxin"/>
    <property type="match status" value="1"/>
</dbReference>
<organism evidence="3 4">
    <name type="scientific">Terricaulis silvestris</name>
    <dbReference type="NCBI Taxonomy" id="2686094"/>
    <lineage>
        <taxon>Bacteria</taxon>
        <taxon>Pseudomonadati</taxon>
        <taxon>Pseudomonadota</taxon>
        <taxon>Alphaproteobacteria</taxon>
        <taxon>Caulobacterales</taxon>
        <taxon>Caulobacteraceae</taxon>
        <taxon>Terricaulis</taxon>
    </lineage>
</organism>
<reference evidence="4" key="1">
    <citation type="submission" date="2019-12" db="EMBL/GenBank/DDBJ databases">
        <title>Complete genome of Terracaulis silvestris 0127_4.</title>
        <authorList>
            <person name="Vieira S."/>
            <person name="Riedel T."/>
            <person name="Sproer C."/>
            <person name="Pascual J."/>
            <person name="Boedeker C."/>
            <person name="Overmann J."/>
        </authorList>
    </citation>
    <scope>NUCLEOTIDE SEQUENCE [LARGE SCALE GENOMIC DNA]</scope>
    <source>
        <strain evidence="4">0127_4</strain>
    </source>
</reference>
<dbReference type="KEGG" id="tsv:DSM104635_01096"/>
<proteinExistence type="predicted"/>
<dbReference type="PANTHER" id="PTHR43640:SF1">
    <property type="entry name" value="THIOREDOXIN-DEPENDENT PEROXIREDOXIN"/>
    <property type="match status" value="1"/>
</dbReference>
<sequence length="212" mass="21850">MNISRRALLLGAAAVAIVGGASVAIFGQPAEASVETGAQAPAFSVVDASGATRTLSEFHGRTVVLEWTNNGCPYVQKHYGAGAMQALQQEATASGVVWLQVISSAQGEQGYLDGAGARARVQTDNAHPTATLLDATGVMGRAYGARNTPHMFVINGEGVLVYQGAIDDRPSARPSTLEGANNYVRAALADVAAGRAVRVAETTPYGCSVKYA</sequence>
<keyword evidence="4" id="KW-1185">Reference proteome</keyword>
<accession>A0A6I6MHF3</accession>